<dbReference type="AlphaFoldDB" id="A0A2T6ZDE0"/>
<evidence type="ECO:0000313" key="2">
    <source>
        <dbReference type="Proteomes" id="UP000244722"/>
    </source>
</evidence>
<organism evidence="1 2">
    <name type="scientific">Tuber borchii</name>
    <name type="common">White truffle</name>
    <dbReference type="NCBI Taxonomy" id="42251"/>
    <lineage>
        <taxon>Eukaryota</taxon>
        <taxon>Fungi</taxon>
        <taxon>Dikarya</taxon>
        <taxon>Ascomycota</taxon>
        <taxon>Pezizomycotina</taxon>
        <taxon>Pezizomycetes</taxon>
        <taxon>Pezizales</taxon>
        <taxon>Tuberaceae</taxon>
        <taxon>Tuber</taxon>
    </lineage>
</organism>
<protein>
    <submittedName>
        <fullName evidence="1">Uncharacterized protein</fullName>
    </submittedName>
</protein>
<comment type="caution">
    <text evidence="1">The sequence shown here is derived from an EMBL/GenBank/DDBJ whole genome shotgun (WGS) entry which is preliminary data.</text>
</comment>
<dbReference type="Proteomes" id="UP000244722">
    <property type="component" value="Unassembled WGS sequence"/>
</dbReference>
<sequence length="123" mass="14202">MLHSKFFRFAIATPTTGLYREFHREFRRGLNTLPRRGFASTQEDRSDGNLEASSAEEIFHTQDKTDDFKEGFKRIGDKMEKRFDDIGKKIDSKFDRLMMIVVGSIVLKGGFDVWRDGRKGSSS</sequence>
<dbReference type="EMBL" id="NESQ01000372">
    <property type="protein sequence ID" value="PUU73493.1"/>
    <property type="molecule type" value="Genomic_DNA"/>
</dbReference>
<name>A0A2T6ZDE0_TUBBO</name>
<gene>
    <name evidence="1" type="ORF">B9Z19DRAFT_1135065</name>
</gene>
<reference evidence="1 2" key="1">
    <citation type="submission" date="2017-04" db="EMBL/GenBank/DDBJ databases">
        <title>Draft genome sequence of Tuber borchii Vittad., a whitish edible truffle.</title>
        <authorList>
            <consortium name="DOE Joint Genome Institute"/>
            <person name="Murat C."/>
            <person name="Kuo A."/>
            <person name="Barry K.W."/>
            <person name="Clum A."/>
            <person name="Dockter R.B."/>
            <person name="Fauchery L."/>
            <person name="Iotti M."/>
            <person name="Kohler A."/>
            <person name="Labutti K."/>
            <person name="Lindquist E.A."/>
            <person name="Lipzen A."/>
            <person name="Ohm R.A."/>
            <person name="Wang M."/>
            <person name="Grigoriev I.V."/>
            <person name="Zambonelli A."/>
            <person name="Martin F.M."/>
        </authorList>
    </citation>
    <scope>NUCLEOTIDE SEQUENCE [LARGE SCALE GENOMIC DNA]</scope>
    <source>
        <strain evidence="1 2">Tbo3840</strain>
    </source>
</reference>
<keyword evidence="2" id="KW-1185">Reference proteome</keyword>
<proteinExistence type="predicted"/>
<dbReference type="OrthoDB" id="5401906at2759"/>
<accession>A0A2T6ZDE0</accession>
<evidence type="ECO:0000313" key="1">
    <source>
        <dbReference type="EMBL" id="PUU73493.1"/>
    </source>
</evidence>